<dbReference type="AlphaFoldDB" id="A0A7R9BCS7"/>
<dbReference type="EMBL" id="CAJPEX010000066">
    <property type="protein sequence ID" value="CAG0912960.1"/>
    <property type="molecule type" value="Genomic_DNA"/>
</dbReference>
<keyword evidence="4" id="KW-1185">Reference proteome</keyword>
<accession>A0A7R9BCS7</accession>
<feature type="compositionally biased region" description="Basic residues" evidence="2">
    <location>
        <begin position="133"/>
        <end position="144"/>
    </location>
</feature>
<name>A0A7R9BCS7_9CRUS</name>
<feature type="coiled-coil region" evidence="1">
    <location>
        <begin position="491"/>
        <end position="518"/>
    </location>
</feature>
<feature type="compositionally biased region" description="Acidic residues" evidence="2">
    <location>
        <begin position="1"/>
        <end position="10"/>
    </location>
</feature>
<feature type="region of interest" description="Disordered" evidence="2">
    <location>
        <begin position="131"/>
        <end position="167"/>
    </location>
</feature>
<gene>
    <name evidence="3" type="ORF">NMOB1V02_LOCUS729</name>
</gene>
<protein>
    <submittedName>
        <fullName evidence="3">Uncharacterized protein</fullName>
    </submittedName>
</protein>
<evidence type="ECO:0000313" key="4">
    <source>
        <dbReference type="Proteomes" id="UP000678499"/>
    </source>
</evidence>
<evidence type="ECO:0000256" key="2">
    <source>
        <dbReference type="SAM" id="MobiDB-lite"/>
    </source>
</evidence>
<feature type="region of interest" description="Disordered" evidence="2">
    <location>
        <begin position="415"/>
        <end position="465"/>
    </location>
</feature>
<feature type="compositionally biased region" description="Basic residues" evidence="2">
    <location>
        <begin position="152"/>
        <end position="164"/>
    </location>
</feature>
<feature type="region of interest" description="Disordered" evidence="2">
    <location>
        <begin position="1"/>
        <end position="31"/>
    </location>
</feature>
<sequence>MDVEDGEILSDDDKSCEVRDGRFQKPPRAEKRLSLSETFSAMMNGFCLDIPLPDSPKPPNSHQLSPIPSPEVVDMLIASDISDTDSVVLLLEEQDENKAAPVVNDSVEELFLRKAAIQSVLMKSTREDTQKYCAKKSMSRKRSKSSSIAKMTSKKPKKHMKKKTCSTVEGTQNAGVCLSALHDGASKTSLDLEEDDEEILRARLLMDVAKKRGKPTAPVATTPVVLNTSSKPTVPEVNLSHENMSVAKRLWGPKEVPAPPVVMAVPAQVKKRGPLIINIGQGDSSSEEELSEDVVDSNCNDIKKPHENGKTKIIGAVKPVPQLVSTAASIKSSTAKLRDELLRAGYELKQKKIREQKKILELFEKKKTKERCKASEVTTFNKEDLSDPQKFVEGRNQEPCDKMNATVQLTAKQFPDANADGSSSSNNGESIRVPDSPSAPGSPPSLRLLLESSEDSDENPPRDDILVDKGLGRLLVVQEKLSAVEKIASLVGEEKKACEEYEAELEILRRRLTLTQKGLQVRKAAMEKASNELKAAAMELSVIFKANEAACTPEVIAAVLAHLPDSDRESLNFYIDPVGEPLGESPKIGVFAVNQSVFAQRDVNFDGVILL</sequence>
<dbReference type="Proteomes" id="UP000678499">
    <property type="component" value="Unassembled WGS sequence"/>
</dbReference>
<keyword evidence="1" id="KW-0175">Coiled coil</keyword>
<reference evidence="3" key="1">
    <citation type="submission" date="2020-11" db="EMBL/GenBank/DDBJ databases">
        <authorList>
            <person name="Tran Van P."/>
        </authorList>
    </citation>
    <scope>NUCLEOTIDE SEQUENCE</scope>
</reference>
<feature type="region of interest" description="Disordered" evidence="2">
    <location>
        <begin position="373"/>
        <end position="399"/>
    </location>
</feature>
<dbReference type="EMBL" id="OA882103">
    <property type="protein sequence ID" value="CAD7272808.1"/>
    <property type="molecule type" value="Genomic_DNA"/>
</dbReference>
<feature type="compositionally biased region" description="Low complexity" evidence="2">
    <location>
        <begin position="416"/>
        <end position="451"/>
    </location>
</feature>
<feature type="compositionally biased region" description="Basic and acidic residues" evidence="2">
    <location>
        <begin position="381"/>
        <end position="399"/>
    </location>
</feature>
<organism evidence="3">
    <name type="scientific">Notodromas monacha</name>
    <dbReference type="NCBI Taxonomy" id="399045"/>
    <lineage>
        <taxon>Eukaryota</taxon>
        <taxon>Metazoa</taxon>
        <taxon>Ecdysozoa</taxon>
        <taxon>Arthropoda</taxon>
        <taxon>Crustacea</taxon>
        <taxon>Oligostraca</taxon>
        <taxon>Ostracoda</taxon>
        <taxon>Podocopa</taxon>
        <taxon>Podocopida</taxon>
        <taxon>Cypridocopina</taxon>
        <taxon>Cypridoidea</taxon>
        <taxon>Cyprididae</taxon>
        <taxon>Notodromas</taxon>
    </lineage>
</organism>
<evidence type="ECO:0000256" key="1">
    <source>
        <dbReference type="SAM" id="Coils"/>
    </source>
</evidence>
<evidence type="ECO:0000313" key="3">
    <source>
        <dbReference type="EMBL" id="CAD7272808.1"/>
    </source>
</evidence>
<feature type="compositionally biased region" description="Basic and acidic residues" evidence="2">
    <location>
        <begin position="11"/>
        <end position="31"/>
    </location>
</feature>
<proteinExistence type="predicted"/>